<feature type="binding site" evidence="2">
    <location>
        <position position="361"/>
    </location>
    <ligand>
        <name>Mn(2+)</name>
        <dbReference type="ChEBI" id="CHEBI:29035"/>
        <label>1</label>
    </ligand>
</feature>
<keyword evidence="2" id="KW-0464">Manganese</keyword>
<dbReference type="Gene3D" id="3.30.450.20">
    <property type="entry name" value="PAS domain"/>
    <property type="match status" value="1"/>
</dbReference>
<dbReference type="GO" id="GO:0005886">
    <property type="term" value="C:plasma membrane"/>
    <property type="evidence" value="ECO:0007669"/>
    <property type="project" value="UniProtKB-SubCell"/>
</dbReference>
<comment type="cofactor">
    <cofactor evidence="2">
        <name>Mn(2+)</name>
        <dbReference type="ChEBI" id="CHEBI:29035"/>
    </cofactor>
    <text evidence="2">For phosphodiesterase activity, probably binds 2 Mn(2+) per subunit.</text>
</comment>
<dbReference type="InterPro" id="IPR051319">
    <property type="entry name" value="Oligoribo/pAp-PDE_c-di-AMP_PDE"/>
</dbReference>
<keyword evidence="8" id="KW-1185">Reference proteome</keyword>
<dbReference type="GO" id="GO:0016787">
    <property type="term" value="F:hydrolase activity"/>
    <property type="evidence" value="ECO:0007669"/>
    <property type="project" value="UniProtKB-UniRule"/>
</dbReference>
<dbReference type="EC" id="3.1.4.-" evidence="1"/>
<feature type="domain" description="DDH" evidence="5">
    <location>
        <begin position="352"/>
        <end position="506"/>
    </location>
</feature>
<sequence>MKGGFFRRMLMPDSNIYLWIIGISVLIIGYYNLLAGLVGTLILVYLIYYNVNQKVQKKEELRLYIEKLSENVDFATKNAILNLPFPLVICDEEGNISWYNSLFLNMFQGDYLLNENVCNYLPGFDLDVVLKEGKREFKNTSVKDRYYDLYCEPFDISEDDDEKRIIIIYLVDKTEYVLLKNRYLEEKNVVAIMEVDNLEEVLKDVEEASQPVILADLDRIIGSWAALHNASIQKYANGEYILHFSQKQLSIIEEKRFEILDTIREINSGNKIPLTLSIGVGVNGKTHAELQKFAKSAMDIALARGGDQAVVKNYDKLSFYGGKSKAVEKRTKVKARVIAYALRQLIEQSQDVLIMGHEMPDLDCLGASLGIYRCCKNHNKPVRIVLNKVNASIENLWAELREDQEYDDAFISGDDALLYDSKGTLLIMVDVHRPSFTAKPELINKIEKKVIIDHHRRGTEFVDDAVLTYIEPYASSTSELVTEILQYMFEKPKIKQIEAEALLAGIFIDTKNFSFQTGVRTFEAASFLRRAGADTTLTRQLFQDNMDTFLARADVVKRAQMYRNNIAISYIPQNIDNPALIAAQAADELLNIKGINASFVLSQMGGYIYISGRSLGDINVQVVLEKLGGGGHLTVAGAQLSGISIEEAINMIKNAVDEYLKEGER</sequence>
<protein>
    <recommendedName>
        <fullName evidence="1">Cyclic-di-AMP phosphodiesterase</fullName>
        <ecNumber evidence="1">3.1.4.-</ecNumber>
    </recommendedName>
</protein>
<evidence type="ECO:0000259" key="6">
    <source>
        <dbReference type="Pfam" id="PF02272"/>
    </source>
</evidence>
<comment type="catalytic activity">
    <reaction evidence="1">
        <text>3',3'-c-di-AMP + H2O = 5'-O-phosphonoadenylyl-(3'-&gt;5')-adenosine + H(+)</text>
        <dbReference type="Rhea" id="RHEA:54420"/>
        <dbReference type="ChEBI" id="CHEBI:15377"/>
        <dbReference type="ChEBI" id="CHEBI:15378"/>
        <dbReference type="ChEBI" id="CHEBI:71500"/>
        <dbReference type="ChEBI" id="CHEBI:138171"/>
    </reaction>
</comment>
<comment type="subcellular location">
    <subcellularLocation>
        <location evidence="1">Cell membrane</location>
    </subcellularLocation>
</comment>
<feature type="binding site" evidence="2">
    <location>
        <position position="430"/>
    </location>
    <ligand>
        <name>Mn(2+)</name>
        <dbReference type="ChEBI" id="CHEBI:29035"/>
        <label>1</label>
    </ligand>
</feature>
<dbReference type="GO" id="GO:0003676">
    <property type="term" value="F:nucleic acid binding"/>
    <property type="evidence" value="ECO:0007669"/>
    <property type="project" value="UniProtKB-UniRule"/>
</dbReference>
<reference evidence="7 8" key="1">
    <citation type="submission" date="2016-11" db="EMBL/GenBank/DDBJ databases">
        <authorList>
            <person name="Jaros S."/>
            <person name="Januszkiewicz K."/>
            <person name="Wedrychowicz H."/>
        </authorList>
    </citation>
    <scope>NUCLEOTIDE SEQUENCE [LARGE SCALE GENOMIC DNA]</scope>
    <source>
        <strain evidence="7 8">DSM 19022</strain>
    </source>
</reference>
<dbReference type="Pfam" id="PF01368">
    <property type="entry name" value="DHH"/>
    <property type="match status" value="1"/>
</dbReference>
<feature type="coiled-coil region" evidence="3">
    <location>
        <begin position="51"/>
        <end position="78"/>
    </location>
</feature>
<keyword evidence="1" id="KW-1003">Cell membrane</keyword>
<comment type="function">
    <text evidence="1">Has phosphodiesterase (PDE) activity against cyclic-di-AMP (c-di-AMP).</text>
</comment>
<dbReference type="Pfam" id="PF24898">
    <property type="entry name" value="GGDEF_GdpP"/>
    <property type="match status" value="1"/>
</dbReference>
<evidence type="ECO:0000256" key="1">
    <source>
        <dbReference type="PIRNR" id="PIRNR026583"/>
    </source>
</evidence>
<evidence type="ECO:0000256" key="4">
    <source>
        <dbReference type="SAM" id="Phobius"/>
    </source>
</evidence>
<dbReference type="EMBL" id="FQZS01000017">
    <property type="protein sequence ID" value="SHJ13245.1"/>
    <property type="molecule type" value="Genomic_DNA"/>
</dbReference>
<dbReference type="OrthoDB" id="9759476at2"/>
<keyword evidence="1 4" id="KW-0472">Membrane</keyword>
<name>A0A1M6GTH6_9FIRM</name>
<dbReference type="InterPro" id="IPR014528">
    <property type="entry name" value="GdpP/PdeA"/>
</dbReference>
<feature type="domain" description="DHHA1" evidence="6">
    <location>
        <begin position="565"/>
        <end position="661"/>
    </location>
</feature>
<evidence type="ECO:0000256" key="3">
    <source>
        <dbReference type="SAM" id="Coils"/>
    </source>
</evidence>
<proteinExistence type="inferred from homology"/>
<keyword evidence="2" id="KW-0479">Metal-binding</keyword>
<dbReference type="PANTHER" id="PTHR47618">
    <property type="entry name" value="BIFUNCTIONAL OLIGORIBONUCLEASE AND PAP PHOSPHATASE NRNA"/>
    <property type="match status" value="1"/>
</dbReference>
<dbReference type="InterPro" id="IPR003156">
    <property type="entry name" value="DHHA1_dom"/>
</dbReference>
<dbReference type="GO" id="GO:0046872">
    <property type="term" value="F:metal ion binding"/>
    <property type="evidence" value="ECO:0007669"/>
    <property type="project" value="UniProtKB-KW"/>
</dbReference>
<evidence type="ECO:0000256" key="2">
    <source>
        <dbReference type="PIRSR" id="PIRSR026583-50"/>
    </source>
</evidence>
<keyword evidence="4" id="KW-0812">Transmembrane</keyword>
<gene>
    <name evidence="7" type="ORF">SAMN02745176_02496</name>
</gene>
<feature type="binding site" evidence="2">
    <location>
        <position position="430"/>
    </location>
    <ligand>
        <name>Mn(2+)</name>
        <dbReference type="ChEBI" id="CHEBI:29035"/>
        <label>2</label>
    </ligand>
</feature>
<keyword evidence="4" id="KW-1133">Transmembrane helix</keyword>
<feature type="binding site" evidence="2">
    <location>
        <position position="357"/>
    </location>
    <ligand>
        <name>Mn(2+)</name>
        <dbReference type="ChEBI" id="CHEBI:29035"/>
        <label>1</label>
    </ligand>
</feature>
<comment type="similarity">
    <text evidence="1">Belongs to the GdpP/PdeA phosphodiesterase family.</text>
</comment>
<organism evidence="7 8">
    <name type="scientific">Lutispora thermophila DSM 19022</name>
    <dbReference type="NCBI Taxonomy" id="1122184"/>
    <lineage>
        <taxon>Bacteria</taxon>
        <taxon>Bacillati</taxon>
        <taxon>Bacillota</taxon>
        <taxon>Clostridia</taxon>
        <taxon>Lutisporales</taxon>
        <taxon>Lutisporaceae</taxon>
        <taxon>Lutispora</taxon>
    </lineage>
</organism>
<feature type="binding site" evidence="2">
    <location>
        <position position="454"/>
    </location>
    <ligand>
        <name>Mn(2+)</name>
        <dbReference type="ChEBI" id="CHEBI:29035"/>
        <label>2</label>
    </ligand>
</feature>
<dbReference type="GO" id="GO:0106409">
    <property type="term" value="F:cyclic-di-AMP phosphodiesterase activity"/>
    <property type="evidence" value="ECO:0007669"/>
    <property type="project" value="RHEA"/>
</dbReference>
<dbReference type="STRING" id="1122184.SAMN02745176_02496"/>
<dbReference type="Pfam" id="PF02272">
    <property type="entry name" value="DHHA1"/>
    <property type="match status" value="1"/>
</dbReference>
<feature type="binding site" evidence="2">
    <location>
        <position position="509"/>
    </location>
    <ligand>
        <name>Mn(2+)</name>
        <dbReference type="ChEBI" id="CHEBI:29035"/>
        <label>2</label>
    </ligand>
</feature>
<dbReference type="FunFam" id="3.90.1640.10:FF:000002">
    <property type="entry name" value="Cyclic-di-AMP phosphodiesterase"/>
    <property type="match status" value="1"/>
</dbReference>
<dbReference type="AlphaFoldDB" id="A0A1M6GTH6"/>
<evidence type="ECO:0000313" key="8">
    <source>
        <dbReference type="Proteomes" id="UP000184442"/>
    </source>
</evidence>
<dbReference type="InterPro" id="IPR038763">
    <property type="entry name" value="DHH_sf"/>
</dbReference>
<feature type="transmembrane region" description="Helical" evidence="4">
    <location>
        <begin position="16"/>
        <end position="48"/>
    </location>
</feature>
<dbReference type="SUPFAM" id="SSF64182">
    <property type="entry name" value="DHH phosphoesterases"/>
    <property type="match status" value="1"/>
</dbReference>
<dbReference type="Gene3D" id="3.10.310.30">
    <property type="match status" value="1"/>
</dbReference>
<dbReference type="Proteomes" id="UP000184442">
    <property type="component" value="Unassembled WGS sequence"/>
</dbReference>
<dbReference type="PIRSF" id="PIRSF026583">
    <property type="entry name" value="YybT"/>
    <property type="match status" value="1"/>
</dbReference>
<dbReference type="InterPro" id="IPR001667">
    <property type="entry name" value="DDH_dom"/>
</dbReference>
<accession>A0A1M6GTH6</accession>
<dbReference type="PANTHER" id="PTHR47618:SF2">
    <property type="entry name" value="CYCLIC-DI-AMP PHOSPHODIESTERASE GDPP"/>
    <property type="match status" value="1"/>
</dbReference>
<evidence type="ECO:0000259" key="5">
    <source>
        <dbReference type="Pfam" id="PF01368"/>
    </source>
</evidence>
<feature type="binding site" evidence="2">
    <location>
        <position position="363"/>
    </location>
    <ligand>
        <name>Mn(2+)</name>
        <dbReference type="ChEBI" id="CHEBI:29035"/>
        <label>2</label>
    </ligand>
</feature>
<dbReference type="Gene3D" id="3.90.1640.10">
    <property type="entry name" value="inorganic pyrophosphatase (n-terminal core)"/>
    <property type="match status" value="1"/>
</dbReference>
<keyword evidence="3" id="KW-0175">Coiled coil</keyword>
<keyword evidence="1" id="KW-0378">Hydrolase</keyword>
<evidence type="ECO:0000313" key="7">
    <source>
        <dbReference type="EMBL" id="SHJ13245.1"/>
    </source>
</evidence>